<proteinExistence type="inferred from homology"/>
<dbReference type="GO" id="GO:0016020">
    <property type="term" value="C:membrane"/>
    <property type="evidence" value="ECO:0007669"/>
    <property type="project" value="UniProtKB-SubCell"/>
</dbReference>
<dbReference type="Proteomes" id="UP001152561">
    <property type="component" value="Unassembled WGS sequence"/>
</dbReference>
<dbReference type="Pfam" id="PF14416">
    <property type="entry name" value="PMR5N"/>
    <property type="match status" value="1"/>
</dbReference>
<feature type="domain" description="Glycosyl hydrolase family 81 C-terminal" evidence="17">
    <location>
        <begin position="469"/>
        <end position="570"/>
    </location>
</feature>
<dbReference type="AlphaFoldDB" id="A0A9Q1MV45"/>
<dbReference type="InterPro" id="IPR026057">
    <property type="entry name" value="TBL_C"/>
</dbReference>
<dbReference type="GO" id="GO:0071555">
    <property type="term" value="P:cell wall organization"/>
    <property type="evidence" value="ECO:0007669"/>
    <property type="project" value="UniProtKB-KW"/>
</dbReference>
<evidence type="ECO:0000256" key="9">
    <source>
        <dbReference type="ARBA" id="ARBA00022989"/>
    </source>
</evidence>
<dbReference type="InterPro" id="IPR029962">
    <property type="entry name" value="TBL"/>
</dbReference>
<evidence type="ECO:0000256" key="7">
    <source>
        <dbReference type="ARBA" id="ARBA00022801"/>
    </source>
</evidence>
<protein>
    <recommendedName>
        <fullName evidence="5">glucan endo-1,3-beta-D-glucosidase</fullName>
        <ecNumber evidence="5">3.2.1.39</ecNumber>
    </recommendedName>
</protein>
<keyword evidence="19" id="KW-1185">Reference proteome</keyword>
<dbReference type="Pfam" id="PF13839">
    <property type="entry name" value="PC-Esterase"/>
    <property type="match status" value="1"/>
</dbReference>
<dbReference type="GO" id="GO:0052861">
    <property type="term" value="F:endo-1,3(4)-beta-glucanase activity"/>
    <property type="evidence" value="ECO:0007669"/>
    <property type="project" value="InterPro"/>
</dbReference>
<evidence type="ECO:0000256" key="11">
    <source>
        <dbReference type="ARBA" id="ARBA00023277"/>
    </source>
</evidence>
<feature type="domain" description="Trichome birefringence-like C-terminal" evidence="15">
    <location>
        <begin position="121"/>
        <end position="394"/>
    </location>
</feature>
<dbReference type="InterPro" id="IPR005200">
    <property type="entry name" value="Endo-beta-glucanase"/>
</dbReference>
<comment type="caution">
    <text evidence="18">The sequence shown here is derived from an EMBL/GenBank/DDBJ whole genome shotgun (WGS) entry which is preliminary data.</text>
</comment>
<keyword evidence="6" id="KW-0812">Transmembrane</keyword>
<evidence type="ECO:0000256" key="4">
    <source>
        <dbReference type="ARBA" id="ARBA00010730"/>
    </source>
</evidence>
<reference evidence="19" key="1">
    <citation type="journal article" date="2023" name="Proc. Natl. Acad. Sci. U.S.A.">
        <title>Genomic and structural basis for evolution of tropane alkaloid biosynthesis.</title>
        <authorList>
            <person name="Wanga Y.-J."/>
            <person name="Taina T."/>
            <person name="Yua J.-Y."/>
            <person name="Lia J."/>
            <person name="Xua B."/>
            <person name="Chenc J."/>
            <person name="D'Auriad J.C."/>
            <person name="Huanga J.-P."/>
            <person name="Huanga S.-X."/>
        </authorList>
    </citation>
    <scope>NUCLEOTIDE SEQUENCE [LARGE SCALE GENOMIC DNA]</scope>
    <source>
        <strain evidence="19">cv. KIB-2019</strain>
    </source>
</reference>
<organism evidence="18 19">
    <name type="scientific">Anisodus acutangulus</name>
    <dbReference type="NCBI Taxonomy" id="402998"/>
    <lineage>
        <taxon>Eukaryota</taxon>
        <taxon>Viridiplantae</taxon>
        <taxon>Streptophyta</taxon>
        <taxon>Embryophyta</taxon>
        <taxon>Tracheophyta</taxon>
        <taxon>Spermatophyta</taxon>
        <taxon>Magnoliopsida</taxon>
        <taxon>eudicotyledons</taxon>
        <taxon>Gunneridae</taxon>
        <taxon>Pentapetalae</taxon>
        <taxon>asterids</taxon>
        <taxon>lamiids</taxon>
        <taxon>Solanales</taxon>
        <taxon>Solanaceae</taxon>
        <taxon>Solanoideae</taxon>
        <taxon>Hyoscyameae</taxon>
        <taxon>Anisodus</taxon>
    </lineage>
</organism>
<name>A0A9Q1MV45_9SOLA</name>
<dbReference type="EC" id="3.2.1.39" evidence="5"/>
<evidence type="ECO:0000256" key="14">
    <source>
        <dbReference type="ARBA" id="ARBA00023326"/>
    </source>
</evidence>
<evidence type="ECO:0000256" key="3">
    <source>
        <dbReference type="ARBA" id="ARBA00007727"/>
    </source>
</evidence>
<dbReference type="GO" id="GO:0005794">
    <property type="term" value="C:Golgi apparatus"/>
    <property type="evidence" value="ECO:0007669"/>
    <property type="project" value="TreeGrafter"/>
</dbReference>
<evidence type="ECO:0000256" key="1">
    <source>
        <dbReference type="ARBA" id="ARBA00000382"/>
    </source>
</evidence>
<feature type="domain" description="Glycosyl hydrolase family 81 C-terminal" evidence="17">
    <location>
        <begin position="395"/>
        <end position="467"/>
    </location>
</feature>
<comment type="subcellular location">
    <subcellularLocation>
        <location evidence="2">Membrane</location>
        <topology evidence="2">Single-pass membrane protein</topology>
    </subcellularLocation>
</comment>
<dbReference type="OrthoDB" id="630188at2759"/>
<keyword evidence="13" id="KW-0961">Cell wall biogenesis/degradation</keyword>
<evidence type="ECO:0000313" key="18">
    <source>
        <dbReference type="EMBL" id="KAJ8567183.1"/>
    </source>
</evidence>
<dbReference type="InterPro" id="IPR040720">
    <property type="entry name" value="GH81_C"/>
</dbReference>
<sequence length="573" mass="66004">MKGGWAELLDYFRKVVLPILTLVLLVKITFSSYNSTTDSLLQNHESNLNGSEITSMNGSEKSGIKQQKCNIFVGKWVPYPKGPYYTNETNCSIDDRQNCMKFGRPDSDFIHWRWKPNDCELPLFDAIQFLELVRGKTLAFVGDSLARNQMQSLVCLLASAIIPVDISETKDARFRRWLYKDYNFTIITLWSPELIKSYESDPTGDPYYSLMNLYLDKADDVWASQVDKADIVIISGGQWFFRPFLYYENDKLIGCHKCNDKNVTKLSHYYGYRMAFRTAFKTLLSLNKLKGRLVMLRPFSPAHFENGDWNKGGNCNRTRPFKDQEMKLEGYTLEMYLTQLEEFRAAEREGRKKGVKFRLLDTTEAMVMRPDGHPNHYGHWPHEKKLPDCVHWCVKEEACFEIIDALNKDVASLDSKGISTTSSYFYGKLIARAARLALIAEEVCYLDVIPTIRKFLKDTVEPWLEGTFEANVLAKIDPMWGRKYKPRAYALMADFMNLSRRANSYYARLRCFDLWKLHSWAGGLTEFGDGRNQESTSEAVNAYYSAALMGLAYEDTHLVAIGSTLSALEIHKR</sequence>
<dbReference type="InterPro" id="IPR025846">
    <property type="entry name" value="TBL_N"/>
</dbReference>
<keyword evidence="7" id="KW-0378">Hydrolase</keyword>
<gene>
    <name evidence="18" type="ORF">K7X08_019391</name>
</gene>
<evidence type="ECO:0000256" key="10">
    <source>
        <dbReference type="ARBA" id="ARBA00023136"/>
    </source>
</evidence>
<evidence type="ECO:0000256" key="13">
    <source>
        <dbReference type="ARBA" id="ARBA00023316"/>
    </source>
</evidence>
<dbReference type="GO" id="GO:0042973">
    <property type="term" value="F:glucan endo-1,3-beta-D-glucosidase activity"/>
    <property type="evidence" value="ECO:0007669"/>
    <property type="project" value="UniProtKB-EC"/>
</dbReference>
<evidence type="ECO:0000256" key="2">
    <source>
        <dbReference type="ARBA" id="ARBA00004167"/>
    </source>
</evidence>
<evidence type="ECO:0000256" key="5">
    <source>
        <dbReference type="ARBA" id="ARBA00012780"/>
    </source>
</evidence>
<dbReference type="EMBL" id="JAJAGQ010000003">
    <property type="protein sequence ID" value="KAJ8567183.1"/>
    <property type="molecule type" value="Genomic_DNA"/>
</dbReference>
<evidence type="ECO:0000256" key="8">
    <source>
        <dbReference type="ARBA" id="ARBA00022968"/>
    </source>
</evidence>
<evidence type="ECO:0000259" key="16">
    <source>
        <dbReference type="Pfam" id="PF14416"/>
    </source>
</evidence>
<keyword evidence="14" id="KW-0624">Polysaccharide degradation</keyword>
<dbReference type="GO" id="GO:0016413">
    <property type="term" value="F:O-acetyltransferase activity"/>
    <property type="evidence" value="ECO:0007669"/>
    <property type="project" value="InterPro"/>
</dbReference>
<dbReference type="PANTHER" id="PTHR32285">
    <property type="entry name" value="PROTEIN TRICHOME BIREFRINGENCE-LIKE 9-RELATED"/>
    <property type="match status" value="1"/>
</dbReference>
<accession>A0A9Q1MV45</accession>
<evidence type="ECO:0000259" key="15">
    <source>
        <dbReference type="Pfam" id="PF13839"/>
    </source>
</evidence>
<keyword evidence="8" id="KW-0735">Signal-anchor</keyword>
<dbReference type="PANTHER" id="PTHR32285:SF13">
    <property type="entry name" value="TRICHOME BIREFRINGENCE-LIKE N-TERMINAL DOMAIN-CONTAINING PROTEIN"/>
    <property type="match status" value="1"/>
</dbReference>
<comment type="similarity">
    <text evidence="3">Belongs to the PC-esterase family. TBL subfamily.</text>
</comment>
<dbReference type="Pfam" id="PF17652">
    <property type="entry name" value="Glyco_hydro81C"/>
    <property type="match status" value="2"/>
</dbReference>
<keyword evidence="10" id="KW-0472">Membrane</keyword>
<keyword evidence="9" id="KW-1133">Transmembrane helix</keyword>
<evidence type="ECO:0000313" key="19">
    <source>
        <dbReference type="Proteomes" id="UP001152561"/>
    </source>
</evidence>
<keyword evidence="12" id="KW-0326">Glycosidase</keyword>
<dbReference type="GO" id="GO:0000272">
    <property type="term" value="P:polysaccharide catabolic process"/>
    <property type="evidence" value="ECO:0007669"/>
    <property type="project" value="UniProtKB-KW"/>
</dbReference>
<feature type="domain" description="Trichome birefringence-like N-terminal" evidence="16">
    <location>
        <begin position="67"/>
        <end position="120"/>
    </location>
</feature>
<comment type="similarity">
    <text evidence="4">Belongs to the glycosyl hydrolase 81 family.</text>
</comment>
<comment type="catalytic activity">
    <reaction evidence="1">
        <text>Hydrolysis of (1-&gt;3)-beta-D-glucosidic linkages in (1-&gt;3)-beta-D-glucans.</text>
        <dbReference type="EC" id="3.2.1.39"/>
    </reaction>
</comment>
<evidence type="ECO:0000259" key="17">
    <source>
        <dbReference type="Pfam" id="PF17652"/>
    </source>
</evidence>
<evidence type="ECO:0000256" key="6">
    <source>
        <dbReference type="ARBA" id="ARBA00022692"/>
    </source>
</evidence>
<dbReference type="PROSITE" id="PS52008">
    <property type="entry name" value="GH81"/>
    <property type="match status" value="1"/>
</dbReference>
<evidence type="ECO:0000256" key="12">
    <source>
        <dbReference type="ARBA" id="ARBA00023295"/>
    </source>
</evidence>
<keyword evidence="11" id="KW-0119">Carbohydrate metabolism</keyword>